<dbReference type="SUPFAM" id="SSF56219">
    <property type="entry name" value="DNase I-like"/>
    <property type="match status" value="1"/>
</dbReference>
<dbReference type="AlphaFoldDB" id="A0A0K8S8V6"/>
<sequence>MIRAFEVIVYAAWLASLTAEPQALTLHVATWNVNGQNPPDNLYKLLGQRNPTTPDPDVVVLGLQEVTITPQFLYSDKWSKQVDDILSSSYTKVGTEAMVGVIMNIYIKKDHQWALGQVEVRRLKLDSEVCTATKVQFSLVSACTRSDSLSSIVISQLMTTV</sequence>
<dbReference type="EMBL" id="GBRD01016113">
    <property type="protein sequence ID" value="JAG49713.1"/>
    <property type="molecule type" value="Transcribed_RNA"/>
</dbReference>
<feature type="chain" id="PRO_5005519142" description="Inositol polyphosphate-related phosphatase domain-containing protein" evidence="1">
    <location>
        <begin position="20"/>
        <end position="161"/>
    </location>
</feature>
<evidence type="ECO:0000313" key="3">
    <source>
        <dbReference type="EMBL" id="JAG49713.1"/>
    </source>
</evidence>
<feature type="signal peptide" evidence="1">
    <location>
        <begin position="1"/>
        <end position="19"/>
    </location>
</feature>
<dbReference type="PANTHER" id="PTHR11200">
    <property type="entry name" value="INOSITOL 5-PHOSPHATASE"/>
    <property type="match status" value="1"/>
</dbReference>
<accession>A0A0K8S8V6</accession>
<dbReference type="InterPro" id="IPR046985">
    <property type="entry name" value="IP5"/>
</dbReference>
<protein>
    <recommendedName>
        <fullName evidence="2">Inositol polyphosphate-related phosphatase domain-containing protein</fullName>
    </recommendedName>
</protein>
<organism evidence="3">
    <name type="scientific">Lygus hesperus</name>
    <name type="common">Western plant bug</name>
    <dbReference type="NCBI Taxonomy" id="30085"/>
    <lineage>
        <taxon>Eukaryota</taxon>
        <taxon>Metazoa</taxon>
        <taxon>Ecdysozoa</taxon>
        <taxon>Arthropoda</taxon>
        <taxon>Hexapoda</taxon>
        <taxon>Insecta</taxon>
        <taxon>Pterygota</taxon>
        <taxon>Neoptera</taxon>
        <taxon>Paraneoptera</taxon>
        <taxon>Hemiptera</taxon>
        <taxon>Heteroptera</taxon>
        <taxon>Panheteroptera</taxon>
        <taxon>Cimicomorpha</taxon>
        <taxon>Miridae</taxon>
        <taxon>Mirini</taxon>
        <taxon>Lygus</taxon>
    </lineage>
</organism>
<dbReference type="GO" id="GO:0004439">
    <property type="term" value="F:phosphatidylinositol-4,5-bisphosphate 5-phosphatase activity"/>
    <property type="evidence" value="ECO:0007669"/>
    <property type="project" value="TreeGrafter"/>
</dbReference>
<dbReference type="PANTHER" id="PTHR11200:SF275">
    <property type="entry name" value="LD06095P"/>
    <property type="match status" value="1"/>
</dbReference>
<dbReference type="Gene3D" id="3.60.10.10">
    <property type="entry name" value="Endonuclease/exonuclease/phosphatase"/>
    <property type="match status" value="1"/>
</dbReference>
<keyword evidence="1" id="KW-0732">Signal</keyword>
<dbReference type="InterPro" id="IPR036691">
    <property type="entry name" value="Endo/exonu/phosph_ase_sf"/>
</dbReference>
<evidence type="ECO:0000256" key="1">
    <source>
        <dbReference type="SAM" id="SignalP"/>
    </source>
</evidence>
<dbReference type="InterPro" id="IPR000300">
    <property type="entry name" value="IPPc"/>
</dbReference>
<proteinExistence type="predicted"/>
<evidence type="ECO:0000259" key="2">
    <source>
        <dbReference type="Pfam" id="PF22669"/>
    </source>
</evidence>
<dbReference type="Pfam" id="PF22669">
    <property type="entry name" value="Exo_endo_phos2"/>
    <property type="match status" value="1"/>
</dbReference>
<dbReference type="GO" id="GO:0046856">
    <property type="term" value="P:phosphatidylinositol dephosphorylation"/>
    <property type="evidence" value="ECO:0007669"/>
    <property type="project" value="InterPro"/>
</dbReference>
<reference evidence="3" key="1">
    <citation type="submission" date="2014-09" db="EMBL/GenBank/DDBJ databases">
        <authorList>
            <person name="Magalhaes I.L.F."/>
            <person name="Oliveira U."/>
            <person name="Santos F.R."/>
            <person name="Vidigal T.H.D.A."/>
            <person name="Brescovit A.D."/>
            <person name="Santos A.J."/>
        </authorList>
    </citation>
    <scope>NUCLEOTIDE SEQUENCE</scope>
</reference>
<feature type="domain" description="Inositol polyphosphate-related phosphatase" evidence="2">
    <location>
        <begin position="30"/>
        <end position="124"/>
    </location>
</feature>
<name>A0A0K8S8V6_LYGHE</name>